<evidence type="ECO:0000256" key="14">
    <source>
        <dbReference type="HAMAP-Rule" id="MF_01006"/>
    </source>
</evidence>
<comment type="caution">
    <text evidence="16">The sequence shown here is derived from an EMBL/GenBank/DDBJ whole genome shotgun (WGS) entry which is preliminary data.</text>
</comment>
<dbReference type="HAMAP" id="MF_01006">
    <property type="entry name" value="Undec_diphosphatase"/>
    <property type="match status" value="1"/>
</dbReference>
<comment type="similarity">
    <text evidence="2 14">Belongs to the UppP family.</text>
</comment>
<feature type="transmembrane region" description="Helical" evidence="14">
    <location>
        <begin position="238"/>
        <end position="262"/>
    </location>
</feature>
<evidence type="ECO:0000256" key="10">
    <source>
        <dbReference type="ARBA" id="ARBA00023251"/>
    </source>
</evidence>
<keyword evidence="7 14" id="KW-0378">Hydrolase</keyword>
<comment type="subcellular location">
    <subcellularLocation>
        <location evidence="1 14">Cell membrane</location>
        <topology evidence="1 14">Multi-pass membrane protein</topology>
    </subcellularLocation>
</comment>
<gene>
    <name evidence="14" type="primary">uppP</name>
    <name evidence="16" type="ORF">PZE19_00250</name>
</gene>
<dbReference type="Pfam" id="PF02673">
    <property type="entry name" value="BacA"/>
    <property type="match status" value="1"/>
</dbReference>
<evidence type="ECO:0000256" key="5">
    <source>
        <dbReference type="ARBA" id="ARBA00022475"/>
    </source>
</evidence>
<keyword evidence="8 14" id="KW-1133">Transmembrane helix</keyword>
<comment type="miscellaneous">
    <text evidence="14">Bacitracin is thought to be involved in the inhibition of peptidoglycan synthesis by sequestering undecaprenyl diphosphate, thereby reducing the pool of lipid carrier available.</text>
</comment>
<protein>
    <recommendedName>
        <fullName evidence="4 14">Undecaprenyl-diphosphatase</fullName>
        <ecNumber evidence="3 14">3.6.1.27</ecNumber>
    </recommendedName>
    <alternativeName>
        <fullName evidence="12 14">Bacitracin resistance protein</fullName>
    </alternativeName>
    <alternativeName>
        <fullName evidence="11 14">Undecaprenyl pyrophosphate phosphatase</fullName>
    </alternativeName>
</protein>
<name>A0ABT6F3Y1_9BACT</name>
<comment type="function">
    <text evidence="14">Catalyzes the dephosphorylation of undecaprenyl diphosphate (UPP). Confers resistance to bacitracin.</text>
</comment>
<keyword evidence="5 14" id="KW-1003">Cell membrane</keyword>
<accession>A0ABT6F3Y1</accession>
<keyword evidence="14" id="KW-0961">Cell wall biogenesis/degradation</keyword>
<evidence type="ECO:0000256" key="1">
    <source>
        <dbReference type="ARBA" id="ARBA00004651"/>
    </source>
</evidence>
<evidence type="ECO:0000256" key="4">
    <source>
        <dbReference type="ARBA" id="ARBA00021581"/>
    </source>
</evidence>
<dbReference type="Proteomes" id="UP001216907">
    <property type="component" value="Unassembled WGS sequence"/>
</dbReference>
<keyword evidence="17" id="KW-1185">Reference proteome</keyword>
<feature type="transmembrane region" description="Helical" evidence="14">
    <location>
        <begin position="188"/>
        <end position="217"/>
    </location>
</feature>
<reference evidence="16 17" key="1">
    <citation type="submission" date="2023-03" db="EMBL/GenBank/DDBJ databases">
        <title>Paludisphaera mucosa sp. nov. a novel planctomycete from northern fen.</title>
        <authorList>
            <person name="Ivanova A."/>
        </authorList>
    </citation>
    <scope>NUCLEOTIDE SEQUENCE [LARGE SCALE GENOMIC DNA]</scope>
    <source>
        <strain evidence="16 17">Pla2</strain>
    </source>
</reference>
<evidence type="ECO:0000256" key="3">
    <source>
        <dbReference type="ARBA" id="ARBA00012374"/>
    </source>
</evidence>
<dbReference type="EC" id="3.6.1.27" evidence="3 14"/>
<evidence type="ECO:0000256" key="2">
    <source>
        <dbReference type="ARBA" id="ARBA00010621"/>
    </source>
</evidence>
<evidence type="ECO:0000313" key="16">
    <source>
        <dbReference type="EMBL" id="MDG3002207.1"/>
    </source>
</evidence>
<dbReference type="RefSeq" id="WP_277858573.1">
    <property type="nucleotide sequence ID" value="NZ_JARRAG010000001.1"/>
</dbReference>
<proteinExistence type="inferred from homology"/>
<evidence type="ECO:0000256" key="7">
    <source>
        <dbReference type="ARBA" id="ARBA00022801"/>
    </source>
</evidence>
<evidence type="ECO:0000256" key="11">
    <source>
        <dbReference type="ARBA" id="ARBA00032707"/>
    </source>
</evidence>
<feature type="transmembrane region" description="Helical" evidence="14">
    <location>
        <begin position="128"/>
        <end position="146"/>
    </location>
</feature>
<keyword evidence="14" id="KW-0573">Peptidoglycan synthesis</keyword>
<evidence type="ECO:0000256" key="12">
    <source>
        <dbReference type="ARBA" id="ARBA00032932"/>
    </source>
</evidence>
<keyword evidence="10 14" id="KW-0046">Antibiotic resistance</keyword>
<organism evidence="16 17">
    <name type="scientific">Paludisphaera mucosa</name>
    <dbReference type="NCBI Taxonomy" id="3030827"/>
    <lineage>
        <taxon>Bacteria</taxon>
        <taxon>Pseudomonadati</taxon>
        <taxon>Planctomycetota</taxon>
        <taxon>Planctomycetia</taxon>
        <taxon>Isosphaerales</taxon>
        <taxon>Isosphaeraceae</taxon>
        <taxon>Paludisphaera</taxon>
    </lineage>
</organism>
<dbReference type="InterPro" id="IPR003824">
    <property type="entry name" value="UppP"/>
</dbReference>
<dbReference type="PANTHER" id="PTHR30622:SF4">
    <property type="entry name" value="UNDECAPRENYL-DIPHOSPHATASE"/>
    <property type="match status" value="1"/>
</dbReference>
<evidence type="ECO:0000256" key="8">
    <source>
        <dbReference type="ARBA" id="ARBA00022989"/>
    </source>
</evidence>
<feature type="transmembrane region" description="Helical" evidence="14">
    <location>
        <begin position="268"/>
        <end position="288"/>
    </location>
</feature>
<evidence type="ECO:0000256" key="6">
    <source>
        <dbReference type="ARBA" id="ARBA00022692"/>
    </source>
</evidence>
<feature type="transmembrane region" description="Helical" evidence="14">
    <location>
        <begin position="98"/>
        <end position="116"/>
    </location>
</feature>
<evidence type="ECO:0000256" key="9">
    <source>
        <dbReference type="ARBA" id="ARBA00023136"/>
    </source>
</evidence>
<keyword evidence="9 14" id="KW-0472">Membrane</keyword>
<evidence type="ECO:0000313" key="17">
    <source>
        <dbReference type="Proteomes" id="UP001216907"/>
    </source>
</evidence>
<evidence type="ECO:0000256" key="15">
    <source>
        <dbReference type="SAM" id="MobiDB-lite"/>
    </source>
</evidence>
<evidence type="ECO:0000256" key="13">
    <source>
        <dbReference type="ARBA" id="ARBA00047594"/>
    </source>
</evidence>
<feature type="region of interest" description="Disordered" evidence="15">
    <location>
        <begin position="291"/>
        <end position="334"/>
    </location>
</feature>
<dbReference type="EMBL" id="JARRAG010000001">
    <property type="protein sequence ID" value="MDG3002207.1"/>
    <property type="molecule type" value="Genomic_DNA"/>
</dbReference>
<sequence>MLIDWIEALVLGVVQGVTEFLPVSSDGHLLVTQQLFAWLTGVNRGGDENIFFDVMLHLGTTAAILYHYRGPIRLGLRGLLYDDPDVGPDFRRPMVKHVVTLAIVATLPLVPFALFLKKWVDGLFESDTAAPVGFLISAAVLGLVSLKMRGPDASGRGPAATTWVDALLIGGAQMLAPLPGVSRSGTTIVAALLLGLSRVWAVRFSLMIAVPAVLGAVANELKDAIKDPDKLGLTSDRVAQTLVAMVLAGTVGYAAILWLIRVVRSGKLWYFSVYLVVLAVVVLGLVSAKRGGSDVGASSNALDGTSRRLDGGPAAATGPLGPGGAVDRPDAPRP</sequence>
<comment type="catalytic activity">
    <reaction evidence="13 14">
        <text>di-trans,octa-cis-undecaprenyl diphosphate + H2O = di-trans,octa-cis-undecaprenyl phosphate + phosphate + H(+)</text>
        <dbReference type="Rhea" id="RHEA:28094"/>
        <dbReference type="ChEBI" id="CHEBI:15377"/>
        <dbReference type="ChEBI" id="CHEBI:15378"/>
        <dbReference type="ChEBI" id="CHEBI:43474"/>
        <dbReference type="ChEBI" id="CHEBI:58405"/>
        <dbReference type="ChEBI" id="CHEBI:60392"/>
        <dbReference type="EC" id="3.6.1.27"/>
    </reaction>
</comment>
<keyword evidence="14" id="KW-0133">Cell shape</keyword>
<keyword evidence="6 14" id="KW-0812">Transmembrane</keyword>
<dbReference type="PANTHER" id="PTHR30622">
    <property type="entry name" value="UNDECAPRENYL-DIPHOSPHATASE"/>
    <property type="match status" value="1"/>
</dbReference>